<dbReference type="RefSeq" id="WP_116614516.1">
    <property type="nucleotide sequence ID" value="NZ_CAJZAT010000112.1"/>
</dbReference>
<feature type="chain" id="PRO_5045972676" evidence="2">
    <location>
        <begin position="29"/>
        <end position="113"/>
    </location>
</feature>
<organism evidence="3 4">
    <name type="scientific">Paraburkholderia unamae</name>
    <dbReference type="NCBI Taxonomy" id="219649"/>
    <lineage>
        <taxon>Bacteria</taxon>
        <taxon>Pseudomonadati</taxon>
        <taxon>Pseudomonadota</taxon>
        <taxon>Betaproteobacteria</taxon>
        <taxon>Burkholderiales</taxon>
        <taxon>Burkholderiaceae</taxon>
        <taxon>Paraburkholderia</taxon>
    </lineage>
</organism>
<keyword evidence="2" id="KW-0732">Signal</keyword>
<comment type="caution">
    <text evidence="3">The sequence shown here is derived from an EMBL/GenBank/DDBJ whole genome shotgun (WGS) entry which is preliminary data.</text>
</comment>
<gene>
    <name evidence="3" type="ORF">C7402_13214</name>
</gene>
<sequence length="113" mass="11759">MNTRRPLIVSLASLVTFACIGALSTASAQGLTRAQVREQLIEAQANGSQFVTDSSYPDVSPVFAQQVARAKAQQQQQQEPSGMGAPMQGTSAAGAPHTECVGPVSFCNLYSGS</sequence>
<evidence type="ECO:0000256" key="2">
    <source>
        <dbReference type="SAM" id="SignalP"/>
    </source>
</evidence>
<dbReference type="Pfam" id="PF13663">
    <property type="entry name" value="DUF4148"/>
    <property type="match status" value="1"/>
</dbReference>
<evidence type="ECO:0000313" key="3">
    <source>
        <dbReference type="EMBL" id="PVX70941.1"/>
    </source>
</evidence>
<feature type="compositionally biased region" description="Low complexity" evidence="1">
    <location>
        <begin position="68"/>
        <end position="78"/>
    </location>
</feature>
<reference evidence="3 4" key="1">
    <citation type="submission" date="2018-05" db="EMBL/GenBank/DDBJ databases">
        <title>Genomic Encyclopedia of Type Strains, Phase IV (KMG-V): Genome sequencing to study the core and pangenomes of soil and plant-associated prokaryotes.</title>
        <authorList>
            <person name="Whitman W."/>
        </authorList>
    </citation>
    <scope>NUCLEOTIDE SEQUENCE [LARGE SCALE GENOMIC DNA]</scope>
    <source>
        <strain evidence="3 4">SCZa-39</strain>
    </source>
</reference>
<protein>
    <submittedName>
        <fullName evidence="3">Uncharacterized protein DUF4148</fullName>
    </submittedName>
</protein>
<evidence type="ECO:0000256" key="1">
    <source>
        <dbReference type="SAM" id="MobiDB-lite"/>
    </source>
</evidence>
<accession>A0ABX5KCK6</accession>
<dbReference type="EMBL" id="QEOB01000032">
    <property type="protein sequence ID" value="PVX70941.1"/>
    <property type="molecule type" value="Genomic_DNA"/>
</dbReference>
<name>A0ABX5KCK6_9BURK</name>
<proteinExistence type="predicted"/>
<dbReference type="PROSITE" id="PS51257">
    <property type="entry name" value="PROKAR_LIPOPROTEIN"/>
    <property type="match status" value="1"/>
</dbReference>
<dbReference type="Proteomes" id="UP000245712">
    <property type="component" value="Unassembled WGS sequence"/>
</dbReference>
<feature type="region of interest" description="Disordered" evidence="1">
    <location>
        <begin position="68"/>
        <end position="96"/>
    </location>
</feature>
<evidence type="ECO:0000313" key="4">
    <source>
        <dbReference type="Proteomes" id="UP000245712"/>
    </source>
</evidence>
<keyword evidence="4" id="KW-1185">Reference proteome</keyword>
<feature type="signal peptide" evidence="2">
    <location>
        <begin position="1"/>
        <end position="28"/>
    </location>
</feature>
<dbReference type="InterPro" id="IPR025421">
    <property type="entry name" value="DUF4148"/>
</dbReference>